<dbReference type="Proteomes" id="UP001494672">
    <property type="component" value="Unassembled WGS sequence"/>
</dbReference>
<evidence type="ECO:0000313" key="2">
    <source>
        <dbReference type="EMBL" id="MEQ2592864.1"/>
    </source>
</evidence>
<feature type="transmembrane region" description="Helical" evidence="1">
    <location>
        <begin position="159"/>
        <end position="177"/>
    </location>
</feature>
<feature type="transmembrane region" description="Helical" evidence="1">
    <location>
        <begin position="15"/>
        <end position="37"/>
    </location>
</feature>
<dbReference type="PROSITE" id="PS51257">
    <property type="entry name" value="PROKAR_LIPOPROTEIN"/>
    <property type="match status" value="1"/>
</dbReference>
<organism evidence="2 3">
    <name type="scientific">Coprococcus aceti</name>
    <dbReference type="NCBI Taxonomy" id="2981786"/>
    <lineage>
        <taxon>Bacteria</taxon>
        <taxon>Bacillati</taxon>
        <taxon>Bacillota</taxon>
        <taxon>Clostridia</taxon>
        <taxon>Lachnospirales</taxon>
        <taxon>Lachnospiraceae</taxon>
        <taxon>Coprococcus</taxon>
    </lineage>
</organism>
<sequence length="304" mass="35126">MKNRKFESYILKNRIPGIILSLIMVGCMIIMAWHFSLPDRIRSRTYRSIADVESRANPNDRDVTITVDRADYIGYDYYVDSERQGRYYYCQQDGRYAILLIRSNEDVLLNYTLRGRVVSADDVYTSIVDGLAQDMGIPSQQLESKVYPLIISEVDFPRIYYNMMLLVLVLTALWALYNIVRCIYSVCCPWKVSGMQVVSGGKADRNTVRDIDEQLRYNLYYDQDGIAITDKYLVYHGTWHTDVVELSTIETFKKLRTSANIGPADKKIYKLLMVDVDGVTYEQDFKTEAAIDEALSYLRDSGKK</sequence>
<dbReference type="RefSeq" id="WP_022215905.1">
    <property type="nucleotide sequence ID" value="NZ_JBBNGJ010000005.1"/>
</dbReference>
<dbReference type="EMBL" id="JBBNGJ010000005">
    <property type="protein sequence ID" value="MEQ2592864.1"/>
    <property type="molecule type" value="Genomic_DNA"/>
</dbReference>
<accession>A0ABV1I9H3</accession>
<evidence type="ECO:0000256" key="1">
    <source>
        <dbReference type="SAM" id="Phobius"/>
    </source>
</evidence>
<evidence type="ECO:0000313" key="3">
    <source>
        <dbReference type="Proteomes" id="UP001494672"/>
    </source>
</evidence>
<evidence type="ECO:0008006" key="4">
    <source>
        <dbReference type="Google" id="ProtNLM"/>
    </source>
</evidence>
<gene>
    <name evidence="2" type="ORF">AAAU18_08090</name>
</gene>
<protein>
    <recommendedName>
        <fullName evidence="4">TPM domain-containing protein</fullName>
    </recommendedName>
</protein>
<comment type="caution">
    <text evidence="2">The sequence shown here is derived from an EMBL/GenBank/DDBJ whole genome shotgun (WGS) entry which is preliminary data.</text>
</comment>
<keyword evidence="1" id="KW-0472">Membrane</keyword>
<proteinExistence type="predicted"/>
<keyword evidence="1" id="KW-1133">Transmembrane helix</keyword>
<name>A0ABV1I9H3_9FIRM</name>
<keyword evidence="3" id="KW-1185">Reference proteome</keyword>
<keyword evidence="1" id="KW-0812">Transmembrane</keyword>
<reference evidence="2 3" key="1">
    <citation type="submission" date="2024-04" db="EMBL/GenBank/DDBJ databases">
        <title>Human intestinal bacterial collection.</title>
        <authorList>
            <person name="Pauvert C."/>
            <person name="Hitch T.C.A."/>
            <person name="Clavel T."/>
        </authorList>
    </citation>
    <scope>NUCLEOTIDE SEQUENCE [LARGE SCALE GENOMIC DNA]</scope>
    <source>
        <strain evidence="2 3">CLA-AA-H181</strain>
    </source>
</reference>